<accession>A0A4R1PLL8</accession>
<reference evidence="2 3" key="1">
    <citation type="submission" date="2019-03" db="EMBL/GenBank/DDBJ databases">
        <title>Genomic Encyclopedia of Type Strains, Phase IV (KMG-IV): sequencing the most valuable type-strain genomes for metagenomic binning, comparative biology and taxonomic classification.</title>
        <authorList>
            <person name="Goeker M."/>
        </authorList>
    </citation>
    <scope>NUCLEOTIDE SEQUENCE [LARGE SCALE GENOMIC DNA]</scope>
    <source>
        <strain evidence="2 3">DSM 2286</strain>
    </source>
</reference>
<comment type="caution">
    <text evidence="2">The sequence shown here is derived from an EMBL/GenBank/DDBJ whole genome shotgun (WGS) entry which is preliminary data.</text>
</comment>
<gene>
    <name evidence="2" type="ORF">EV691_11539</name>
</gene>
<dbReference type="AlphaFoldDB" id="A0A4R1PLL8"/>
<evidence type="ECO:0000313" key="3">
    <source>
        <dbReference type="Proteomes" id="UP000295169"/>
    </source>
</evidence>
<name>A0A4R1PLL8_9GAMM</name>
<evidence type="ECO:0000313" key="2">
    <source>
        <dbReference type="EMBL" id="TCL29673.1"/>
    </source>
</evidence>
<dbReference type="RefSeq" id="WP_131297473.1">
    <property type="nucleotide sequence ID" value="NZ_JBHLST010000015.1"/>
</dbReference>
<dbReference type="Pfam" id="PF09836">
    <property type="entry name" value="DUF2063"/>
    <property type="match status" value="1"/>
</dbReference>
<dbReference type="InterPro" id="IPR044922">
    <property type="entry name" value="DUF2063_N_sf"/>
</dbReference>
<dbReference type="InterPro" id="IPR018640">
    <property type="entry name" value="DUF2063"/>
</dbReference>
<organism evidence="2 3">
    <name type="scientific">Azotobacter chroococcum</name>
    <dbReference type="NCBI Taxonomy" id="353"/>
    <lineage>
        <taxon>Bacteria</taxon>
        <taxon>Pseudomonadati</taxon>
        <taxon>Pseudomonadota</taxon>
        <taxon>Gammaproteobacteria</taxon>
        <taxon>Pseudomonadales</taxon>
        <taxon>Pseudomonadaceae</taxon>
        <taxon>Azotobacter</taxon>
    </lineage>
</organism>
<feature type="domain" description="Putative DNA-binding" evidence="1">
    <location>
        <begin position="6"/>
        <end position="98"/>
    </location>
</feature>
<proteinExistence type="predicted"/>
<dbReference type="Gene3D" id="1.10.150.690">
    <property type="entry name" value="DUF2063"/>
    <property type="match status" value="1"/>
</dbReference>
<dbReference type="EMBL" id="SMMU01000015">
    <property type="protein sequence ID" value="TCL29673.1"/>
    <property type="molecule type" value="Genomic_DNA"/>
</dbReference>
<sequence>MLSLRELQELFAAALDAPQDAALLPLLVADRIAPGERLAVYRNNARHNGREALRAVYPVLEQLVGAEFFAAAAERYRRAHPSTSGDIHDFGRHFADFLAGLAPAAGLPYLPDMARLEWAIHEVFHAAAPPAFPLERLAAVEAAAQARLRFRVSPACRLLASPWPLRRLWQLHQPGVAWDEGFDLASGGVALLVRRSGFEVLLDALKPGEYALLRRLADGQPLGAAFAALQRTAPALDLAAFLQRHLLASTLADFSLR</sequence>
<dbReference type="Proteomes" id="UP000295169">
    <property type="component" value="Unassembled WGS sequence"/>
</dbReference>
<evidence type="ECO:0000259" key="1">
    <source>
        <dbReference type="Pfam" id="PF09836"/>
    </source>
</evidence>
<protein>
    <recommendedName>
        <fullName evidence="1">Putative DNA-binding domain-containing protein</fullName>
    </recommendedName>
</protein>